<organism evidence="1 2">
    <name type="scientific">Clostridium botulinum (strain 657 / Type Ba4)</name>
    <dbReference type="NCBI Taxonomy" id="515621"/>
    <lineage>
        <taxon>Bacteria</taxon>
        <taxon>Bacillati</taxon>
        <taxon>Bacillota</taxon>
        <taxon>Clostridia</taxon>
        <taxon>Eubacteriales</taxon>
        <taxon>Clostridiaceae</taxon>
        <taxon>Clostridium</taxon>
    </lineage>
</organism>
<dbReference type="InterPro" id="IPR007555">
    <property type="entry name" value="DUF499"/>
</dbReference>
<evidence type="ECO:0000313" key="2">
    <source>
        <dbReference type="Proteomes" id="UP000002333"/>
    </source>
</evidence>
<dbReference type="InterPro" id="IPR026876">
    <property type="entry name" value="Fn3_assoc_repeat"/>
</dbReference>
<dbReference type="Proteomes" id="UP000002333">
    <property type="component" value="Chromosome"/>
</dbReference>
<dbReference type="KEGG" id="cbi:CLJ_B2287"/>
<reference evidence="1 2" key="1">
    <citation type="journal article" date="2007" name="PLoS ONE">
        <title>Analysis of the neurotoxin complex genes in Clostridium botulinum A1-A4 and B1 strains: BoNT/A3, /Ba4 and /B1 clusters are located within plasmids.</title>
        <authorList>
            <person name="Smith T.J."/>
            <person name="Hill K.K."/>
            <person name="Foley B.T."/>
            <person name="Detter J.C."/>
            <person name="Munk A.C."/>
            <person name="Bruce D.C."/>
            <person name="Doggett N.A."/>
            <person name="Smith L.A."/>
            <person name="Marks J.D."/>
            <person name="Xie G."/>
            <person name="Brettin T.S."/>
        </authorList>
    </citation>
    <scope>NUCLEOTIDE SEQUENCE [LARGE SCALE GENOMIC DNA]</scope>
    <source>
        <strain evidence="2">657 / Type Ba4</strain>
    </source>
</reference>
<accession>A0A3F2ZYM7</accession>
<evidence type="ECO:0008006" key="3">
    <source>
        <dbReference type="Google" id="ProtNLM"/>
    </source>
</evidence>
<reference evidence="2" key="2">
    <citation type="submission" date="2008-05" db="EMBL/GenBank/DDBJ databases">
        <title>Genome sequence of Clostridium botulinum Ba4 strain 657.</title>
        <authorList>
            <person name="Shrivastava S."/>
            <person name="Brown J.L."/>
            <person name="Bruce D."/>
            <person name="Detter C."/>
            <person name="Munk C."/>
            <person name="Smith L.A."/>
            <person name="Smith T.J."/>
            <person name="Sutton G."/>
            <person name="Brettin T.S."/>
        </authorList>
    </citation>
    <scope>NUCLEOTIDE SEQUENCE [LARGE SCALE GENOMIC DNA]</scope>
    <source>
        <strain evidence="2">657 / Type Ba4</strain>
    </source>
</reference>
<protein>
    <recommendedName>
        <fullName evidence="3">DUF499 domain-containing protein</fullName>
    </recommendedName>
</protein>
<dbReference type="AlphaFoldDB" id="A0A3F2ZYM7"/>
<name>A0A3F2ZYM7_CLOB6</name>
<gene>
    <name evidence="1" type="ordered locus">CLJ_B2287</name>
</gene>
<dbReference type="Pfam" id="PF13287">
    <property type="entry name" value="Fn3_assoc"/>
    <property type="match status" value="1"/>
</dbReference>
<dbReference type="RefSeq" id="WP_003361845.1">
    <property type="nucleotide sequence ID" value="NC_012658.1"/>
</dbReference>
<evidence type="ECO:0000313" key="1">
    <source>
        <dbReference type="EMBL" id="ACQ55109.1"/>
    </source>
</evidence>
<sequence>MKTLFELCKPRESVFSQTKREDVLNLSDLIENRINPHDFFDENFITQGMNILFEAGLKRFKRQSSTGVIKLTQAMGGGKTHNMLALGLLAKHPEFREKIIGNGYRNDYLGTVKVVVFTGRESDAPYGIWGSIAEQLGKKDVFKDYYSPLQAPGENAWIRLLQGEPLLILLDELPPYLENAKAKTIGNSDLSVVTTTALSNLFSALGKEQLSNVCLVISDLKATYESGSELLQSTFKELENEVNRSALNVEPVGSSSDEVYHILKKRLFEELPKDDEINSVAIAYKDAVNEAKQMGLTNISADKVYTAAKDSYPFHPSIKDLYARFKENPGFQQTRGLIRLMRQTVAQLYSGDDCRAKQKYMVNVFDFDLNDRNMLTTVTQIKQSLTNAISHDIASNGKSIAEQIDSVYSNNVVQDVAKLILVASLADVPHALLGLSLSEIIGDLCEPNKDITGIKKALEEFEMKAWYLDHDKDGRVFFKNTKNMIAEMHSLVDSYSNEQAKKELKKFLKEKFEPSIKDCYQELQVFPAIDEINLSVDKVALIIFEPHSGTGLHPELSKFYESTSYKNRVMFLSGQRDTMNRLYTAAKELKAIETIIANMRDERVSESNQQYQIAMDTKTKKVMAVLECARQTFVTLYFPNKKGMTSADFLMQFKENKYNGEEQIRLVLEEKMKFSEDVSGESFIKKCEDRLFTRQEMMWNEIKERAATNTGWQWHHPKALEIIKDECTKKDMWREHGGCIKRGPFEKDPTDVKVQKLRSNDHTGEVTLKIIPVYGDKVYYEVGAIATTASLEVVDFNNFKTKEIEISFICVDSTGDHPIGEVVTWKDDVKVRYKLRDISNGKMLKLESHPNVTIKYTTDGSNPKENGGVYYDEVEIPENTTFIQVVAEYNGYYFDVETIKIDKKEKSGVSIDNVKPLKLHRGINCNDTNTTYSDIKLLKKYNAKIKDITLQILKEGGEGWIDLSIDSSTVVDLENLEKTIDTLKTSFMNDNRTNITLEYNTTEFNKGEEFLDWVNEKGLSLSEFNESEIMQ</sequence>
<dbReference type="Pfam" id="PF04465">
    <property type="entry name" value="DUF499"/>
    <property type="match status" value="1"/>
</dbReference>
<proteinExistence type="predicted"/>
<dbReference type="EMBL" id="CP001083">
    <property type="protein sequence ID" value="ACQ55109.1"/>
    <property type="molecule type" value="Genomic_DNA"/>
</dbReference>